<reference evidence="8" key="1">
    <citation type="submission" date="2019-10" db="EMBL/GenBank/DDBJ databases">
        <title>Corvus moneduloides (New Caledonian crow) genome, bCorMon1, primary haplotype.</title>
        <authorList>
            <person name="Rutz C."/>
            <person name="Fungtammasan C."/>
            <person name="Mountcastle J."/>
            <person name="Formenti G."/>
            <person name="Chow W."/>
            <person name="Howe K."/>
            <person name="Steele M.P."/>
            <person name="Fernandes J."/>
            <person name="Gilbert M.T.P."/>
            <person name="Fedrigo O."/>
            <person name="Jarvis E.D."/>
            <person name="Gemmell N."/>
        </authorList>
    </citation>
    <scope>NUCLEOTIDE SEQUENCE [LARGE SCALE GENOMIC DNA]</scope>
</reference>
<evidence type="ECO:0000313" key="8">
    <source>
        <dbReference type="Proteomes" id="UP000694553"/>
    </source>
</evidence>
<dbReference type="PANTHER" id="PTHR24027:SF431">
    <property type="entry name" value="CADHERIN-RELATED FAMILY MEMBER 5-LIKE ISOFORM X1"/>
    <property type="match status" value="1"/>
</dbReference>
<dbReference type="Pfam" id="PF00028">
    <property type="entry name" value="Cadherin"/>
    <property type="match status" value="2"/>
</dbReference>
<dbReference type="InterPro" id="IPR002126">
    <property type="entry name" value="Cadherin-like_dom"/>
</dbReference>
<dbReference type="PANTHER" id="PTHR24027">
    <property type="entry name" value="CADHERIN-23"/>
    <property type="match status" value="1"/>
</dbReference>
<dbReference type="GO" id="GO:0005912">
    <property type="term" value="C:adherens junction"/>
    <property type="evidence" value="ECO:0007669"/>
    <property type="project" value="TreeGrafter"/>
</dbReference>
<evidence type="ECO:0000256" key="1">
    <source>
        <dbReference type="ARBA" id="ARBA00004370"/>
    </source>
</evidence>
<dbReference type="SUPFAM" id="SSF49313">
    <property type="entry name" value="Cadherin-like"/>
    <property type="match status" value="3"/>
</dbReference>
<keyword evidence="3" id="KW-0106">Calcium</keyword>
<dbReference type="GO" id="GO:0008013">
    <property type="term" value="F:beta-catenin binding"/>
    <property type="evidence" value="ECO:0007669"/>
    <property type="project" value="TreeGrafter"/>
</dbReference>
<dbReference type="Proteomes" id="UP000694553">
    <property type="component" value="Unassembled WGS sequence"/>
</dbReference>
<dbReference type="GO" id="GO:0007043">
    <property type="term" value="P:cell-cell junction assembly"/>
    <property type="evidence" value="ECO:0007669"/>
    <property type="project" value="TreeGrafter"/>
</dbReference>
<dbReference type="Ensembl" id="ENSCMUT00000032315.1">
    <property type="protein sequence ID" value="ENSCMUP00000034353.1"/>
    <property type="gene ID" value="ENSCMUG00000018603.1"/>
</dbReference>
<keyword evidence="8" id="KW-1185">Reference proteome</keyword>
<accession>A0A8U7NE74</accession>
<dbReference type="GO" id="GO:0016477">
    <property type="term" value="P:cell migration"/>
    <property type="evidence" value="ECO:0007669"/>
    <property type="project" value="TreeGrafter"/>
</dbReference>
<evidence type="ECO:0000256" key="4">
    <source>
        <dbReference type="ARBA" id="ARBA00023136"/>
    </source>
</evidence>
<gene>
    <name evidence="7" type="primary">LOC116443132</name>
</gene>
<dbReference type="GO" id="GO:0016339">
    <property type="term" value="P:calcium-dependent cell-cell adhesion via plasma membrane cell adhesion molecules"/>
    <property type="evidence" value="ECO:0007669"/>
    <property type="project" value="TreeGrafter"/>
</dbReference>
<organism evidence="7 8">
    <name type="scientific">Corvus moneduloides</name>
    <name type="common">New Caledonian crow</name>
    <dbReference type="NCBI Taxonomy" id="1196302"/>
    <lineage>
        <taxon>Eukaryota</taxon>
        <taxon>Metazoa</taxon>
        <taxon>Chordata</taxon>
        <taxon>Craniata</taxon>
        <taxon>Vertebrata</taxon>
        <taxon>Euteleostomi</taxon>
        <taxon>Archelosauria</taxon>
        <taxon>Archosauria</taxon>
        <taxon>Dinosauria</taxon>
        <taxon>Saurischia</taxon>
        <taxon>Theropoda</taxon>
        <taxon>Coelurosauria</taxon>
        <taxon>Aves</taxon>
        <taxon>Neognathae</taxon>
        <taxon>Neoaves</taxon>
        <taxon>Telluraves</taxon>
        <taxon>Australaves</taxon>
        <taxon>Passeriformes</taxon>
        <taxon>Corvoidea</taxon>
        <taxon>Corvidae</taxon>
        <taxon>Corvus</taxon>
    </lineage>
</organism>
<dbReference type="GO" id="GO:0005509">
    <property type="term" value="F:calcium ion binding"/>
    <property type="evidence" value="ECO:0007669"/>
    <property type="project" value="UniProtKB-UniRule"/>
</dbReference>
<dbReference type="OMA" id="TWFQIGQ"/>
<feature type="compositionally biased region" description="Pro residues" evidence="5">
    <location>
        <begin position="494"/>
        <end position="507"/>
    </location>
</feature>
<feature type="compositionally biased region" description="Pro residues" evidence="5">
    <location>
        <begin position="599"/>
        <end position="609"/>
    </location>
</feature>
<dbReference type="InterPro" id="IPR039808">
    <property type="entry name" value="Cadherin"/>
</dbReference>
<dbReference type="GO" id="GO:0034332">
    <property type="term" value="P:adherens junction organization"/>
    <property type="evidence" value="ECO:0007669"/>
    <property type="project" value="TreeGrafter"/>
</dbReference>
<dbReference type="PROSITE" id="PS50268">
    <property type="entry name" value="CADHERIN_2"/>
    <property type="match status" value="4"/>
</dbReference>
<keyword evidence="6" id="KW-0732">Signal</keyword>
<feature type="region of interest" description="Disordered" evidence="5">
    <location>
        <begin position="469"/>
        <end position="622"/>
    </location>
</feature>
<keyword evidence="2" id="KW-0677">Repeat</keyword>
<evidence type="ECO:0000313" key="7">
    <source>
        <dbReference type="Ensembl" id="ENSCMUP00000034353.1"/>
    </source>
</evidence>
<feature type="signal peptide" evidence="6">
    <location>
        <begin position="1"/>
        <end position="21"/>
    </location>
</feature>
<evidence type="ECO:0000256" key="3">
    <source>
        <dbReference type="ARBA" id="ARBA00022837"/>
    </source>
</evidence>
<keyword evidence="4" id="KW-0472">Membrane</keyword>
<proteinExistence type="predicted"/>
<dbReference type="GO" id="GO:0007156">
    <property type="term" value="P:homophilic cell adhesion via plasma membrane adhesion molecules"/>
    <property type="evidence" value="ECO:0007669"/>
    <property type="project" value="InterPro"/>
</dbReference>
<dbReference type="Gene3D" id="2.60.40.60">
    <property type="entry name" value="Cadherins"/>
    <property type="match status" value="4"/>
</dbReference>
<dbReference type="GO" id="GO:0016342">
    <property type="term" value="C:catenin complex"/>
    <property type="evidence" value="ECO:0007669"/>
    <property type="project" value="TreeGrafter"/>
</dbReference>
<name>A0A8U7NE74_CORMO</name>
<dbReference type="GO" id="GO:0045296">
    <property type="term" value="F:cadherin binding"/>
    <property type="evidence" value="ECO:0007669"/>
    <property type="project" value="TreeGrafter"/>
</dbReference>
<dbReference type="GO" id="GO:0044331">
    <property type="term" value="P:cell-cell adhesion mediated by cadherin"/>
    <property type="evidence" value="ECO:0007669"/>
    <property type="project" value="TreeGrafter"/>
</dbReference>
<dbReference type="CDD" id="cd11304">
    <property type="entry name" value="Cadherin_repeat"/>
    <property type="match status" value="4"/>
</dbReference>
<evidence type="ECO:0000256" key="5">
    <source>
        <dbReference type="SAM" id="MobiDB-lite"/>
    </source>
</evidence>
<reference evidence="7" key="3">
    <citation type="submission" date="2025-09" db="UniProtKB">
        <authorList>
            <consortium name="Ensembl"/>
        </authorList>
    </citation>
    <scope>IDENTIFICATION</scope>
</reference>
<feature type="chain" id="PRO_5043703213" evidence="6">
    <location>
        <begin position="22"/>
        <end position="622"/>
    </location>
</feature>
<dbReference type="SMART" id="SM00112">
    <property type="entry name" value="CA"/>
    <property type="match status" value="4"/>
</dbReference>
<dbReference type="AlphaFoldDB" id="A0A8U7NE74"/>
<dbReference type="GO" id="GO:0000902">
    <property type="term" value="P:cell morphogenesis"/>
    <property type="evidence" value="ECO:0007669"/>
    <property type="project" value="TreeGrafter"/>
</dbReference>
<evidence type="ECO:0000256" key="6">
    <source>
        <dbReference type="SAM" id="SignalP"/>
    </source>
</evidence>
<evidence type="ECO:0000256" key="2">
    <source>
        <dbReference type="ARBA" id="ARBA00022737"/>
    </source>
</evidence>
<sequence length="622" mass="66069">MAAASCPALLAACLALHLATARGDGCSGFGNLFTEIVENSAHGSLVARLPPPGDAGGGAGLQLCLVGTDAAWFYLDGRSLRLNVSAGRALDREELESPVLMVALTCAEDGSSPVEFRIIVQVLNENDNRPHFQGATVLTHNVSELAPVHSVVFSAQAEDADGDTLMYVIDTASPDARFFRIDLPNSGRVVLARALDFESRRHLEVVVTAVEMNTRERFNASARVRVNVLDGDDQYPQFLPCTPRAPHSPPVCTSPVYTANITEGQLQGGPLSFSPGAVYAEDGDRGLRAAITYSLLAGQESSRFHIDNVTGAITLLRAVESSRQTPEICLSVMASQVNDPSKYAVARALVRVLAPNRHPPRFPRARYRAFVPAAPRRAALLLTFGGQVLALHAHDPDFPEGLNPQVRYTLSHGANQSQQLFQVMPNGLLVAQADQLRPGQSYHLQVLARDEESGETSNTTVELEVLWPGQAGTEEGDPPQKPPRDPSVSLLIPTAPPQEPPTDPPAPSAGHPQGRPCPPVMGSPPESQPVKRLPQLPRAPSVVSPQGWVFPQAPHGDGVPRPPPCCDGVPPGTGSPPSPRDLKYSPRPPPCPAAGAAPAPQPPGTPRSPPGCAGVYPRPLPR</sequence>
<dbReference type="InterPro" id="IPR015919">
    <property type="entry name" value="Cadherin-like_sf"/>
</dbReference>
<dbReference type="PRINTS" id="PR00205">
    <property type="entry name" value="CADHERIN"/>
</dbReference>
<comment type="subcellular location">
    <subcellularLocation>
        <location evidence="1">Membrane</location>
    </subcellularLocation>
</comment>
<reference evidence="7" key="2">
    <citation type="submission" date="2025-08" db="UniProtKB">
        <authorList>
            <consortium name="Ensembl"/>
        </authorList>
    </citation>
    <scope>IDENTIFICATION</scope>
</reference>
<protein>
    <submittedName>
        <fullName evidence="7">Uncharacterized protein</fullName>
    </submittedName>
</protein>